<dbReference type="Pfam" id="PF02514">
    <property type="entry name" value="CobN-Mg_chel"/>
    <property type="match status" value="1"/>
</dbReference>
<evidence type="ECO:0000259" key="3">
    <source>
        <dbReference type="Pfam" id="PF02514"/>
    </source>
</evidence>
<accession>A0ABP9NBC1</accession>
<dbReference type="RefSeq" id="WP_345492257.1">
    <property type="nucleotide sequence ID" value="NZ_BAABHY010000006.1"/>
</dbReference>
<feature type="domain" description="CobN/magnesium chelatase" evidence="3">
    <location>
        <begin position="131"/>
        <end position="1187"/>
    </location>
</feature>
<evidence type="ECO:0000313" key="5">
    <source>
        <dbReference type="Proteomes" id="UP001500171"/>
    </source>
</evidence>
<dbReference type="InterPro" id="IPR003672">
    <property type="entry name" value="CobN/Mg_chltase"/>
</dbReference>
<feature type="signal peptide" evidence="2">
    <location>
        <begin position="1"/>
        <end position="26"/>
    </location>
</feature>
<evidence type="ECO:0000256" key="2">
    <source>
        <dbReference type="SAM" id="SignalP"/>
    </source>
</evidence>
<keyword evidence="2" id="KW-0732">Signal</keyword>
<feature type="chain" id="PRO_5047202087" evidence="2">
    <location>
        <begin position="27"/>
        <end position="1282"/>
    </location>
</feature>
<keyword evidence="5" id="KW-1185">Reference proteome</keyword>
<keyword evidence="1" id="KW-1133">Transmembrane helix</keyword>
<evidence type="ECO:0000313" key="4">
    <source>
        <dbReference type="EMBL" id="GAA5113765.1"/>
    </source>
</evidence>
<keyword evidence="1" id="KW-0472">Membrane</keyword>
<reference evidence="5" key="1">
    <citation type="journal article" date="2019" name="Int. J. Syst. Evol. Microbiol.">
        <title>The Global Catalogue of Microorganisms (GCM) 10K type strain sequencing project: providing services to taxonomists for standard genome sequencing and annotation.</title>
        <authorList>
            <consortium name="The Broad Institute Genomics Platform"/>
            <consortium name="The Broad Institute Genome Sequencing Center for Infectious Disease"/>
            <person name="Wu L."/>
            <person name="Ma J."/>
        </authorList>
    </citation>
    <scope>NUCLEOTIDE SEQUENCE [LARGE SCALE GENOMIC DNA]</scope>
    <source>
        <strain evidence="5">JCM 18050</strain>
    </source>
</reference>
<dbReference type="NCBIfam" id="NF004644">
    <property type="entry name" value="PRK05989.2-2"/>
    <property type="match status" value="1"/>
</dbReference>
<feature type="transmembrane region" description="Helical" evidence="1">
    <location>
        <begin position="1254"/>
        <end position="1274"/>
    </location>
</feature>
<name>A0ABP9NBC1_9GAMM</name>
<dbReference type="PANTHER" id="PTHR44119:SF4">
    <property type="entry name" value="AEROBIC COBALTOCHELATASE SUBUNIT COBN"/>
    <property type="match status" value="1"/>
</dbReference>
<protein>
    <submittedName>
        <fullName evidence="4">Cobaltochelatase subunit CobN</fullName>
    </submittedName>
</protein>
<keyword evidence="1" id="KW-0812">Transmembrane</keyword>
<organism evidence="4 5">
    <name type="scientific">Orbus sasakiae</name>
    <dbReference type="NCBI Taxonomy" id="1078475"/>
    <lineage>
        <taxon>Bacteria</taxon>
        <taxon>Pseudomonadati</taxon>
        <taxon>Pseudomonadota</taxon>
        <taxon>Gammaproteobacteria</taxon>
        <taxon>Orbales</taxon>
        <taxon>Orbaceae</taxon>
        <taxon>Orbus</taxon>
    </lineage>
</organism>
<comment type="caution">
    <text evidence="4">The sequence shown here is derived from an EMBL/GenBank/DDBJ whole genome shotgun (WGS) entry which is preliminary data.</text>
</comment>
<gene>
    <name evidence="4" type="primary">cobN</name>
    <name evidence="4" type="ORF">GCM10023211_22380</name>
</gene>
<dbReference type="CDD" id="cd10150">
    <property type="entry name" value="CobN_like"/>
    <property type="match status" value="1"/>
</dbReference>
<evidence type="ECO:0000256" key="1">
    <source>
        <dbReference type="SAM" id="Phobius"/>
    </source>
</evidence>
<sequence>MILLKHYKFIVYLVGCCLFYSFYAPASEPKAQPVVYILHSPFSLESKFVKLSQWSQDHHVTVKAWPVTDNAGLPADLDQASLIIVDAIRSIDLVQLHQHLDPYLKQTQIPWISLNKQSANIKQTIAATMLGYYKNGGEQNYHHLFDYVYRYFNRGDSQVIYPIKLLPVSGFYHPDAPDVFDNIDQLMAWKQQTASADFINVLFTIHSNLISDSELKTIEYIAQQAKLKGIFPLFYWYDHQVQQAFVPLFNAYPIDAIVNTQHMQNLEQRKLEFAQINVPVLQALNYRFGDIFTWQHSVSGISPQMTAVLMTIPETAGLSDPLVISAIENGEIVPIAEQIDGLLDKLVRLSKLKNMPNIDKRLALLFWNHPDGQNNISASYLNVPKSIVEMMQAFQRAGYSISPADEQTLIVQAQKLLLGYYDNTTLDELLAQDLADKVPLSVYQHYLDSLPSQHKALMIKTWGEPQKHWAYRSADEGYFIIPRAMFGHLMIMPQPPRAGSPEAHYHDTTLPPDHIYLLGYLYLRMQFNADAIIHLGTHGTQEWLPGKDRGLSINDFALLPIADLPVFYPYIQDNISEALQVKRRGRGITISHQTPVFAPAGLYEELKDINQVLNEYQQIDEGMVKEQLKRKINQLVFAPSLNIGQDLGWQEHDTLAHYDAFLADLHEYLEQIAAKAIPLGLHTFGQANEADLRLITVLMQLGEEYYSLFATHRNDLFALDIERLKQQPAYLSLKYYLHQGGQIDQVSDPLLQAQLMKAQQYEGNLANIDEMSALLNGLSGGFVPACRGGDPLRNPDLINGCNLYAFEADKVPTQSAYETGKQAFEQLLENYQQNHDGMLPNKLAFSLWSSEAIRHFGVTESQILHALGLRPVWERNGRVSKLEIIPANELDHPRIDVVIQVTGVYRDQFDVFMRLLAKAIDELAHYDEADNPIRQHSQQLARQLIDQGVPSQHADDYAQLRIFGGQMGSYGTAVTDLTLDSQHWDNDHVIAEQYLSSLQYGYGAADDNWQVTLNNVNLYSEQLKGVDVAVLARSTHLNGVLSTDHPFEFLGGLSLAVEYLNGQAPDLYISDLRQKQPKTVKLDKFLATELRAQYFNPQWISEMKKEGYAGTLSILNMANNLWGWQVMNQSAVRDDQWQTLHEVFIKDKYNLELNQWYEKHNPSAQLQLVERMVEAIRKDYWQADEQTKRELVERWQQLTAQVSLVDKHQVTRQYIEQLAAGFGLQQASQSSPPILRGQVLAQVSEQSSTQSQEMTYPLIGLLLILSCFLSGMIYQITRNVRT</sequence>
<dbReference type="EMBL" id="BAABHY010000006">
    <property type="protein sequence ID" value="GAA5113765.1"/>
    <property type="molecule type" value="Genomic_DNA"/>
</dbReference>
<dbReference type="PANTHER" id="PTHR44119">
    <property type="entry name" value="MAGNESIUM-CHELATASE SUBUNIT CHLH, CHLOROPLASTIC"/>
    <property type="match status" value="1"/>
</dbReference>
<proteinExistence type="predicted"/>
<dbReference type="Proteomes" id="UP001500171">
    <property type="component" value="Unassembled WGS sequence"/>
</dbReference>